<proteinExistence type="inferred from homology"/>
<dbReference type="Pfam" id="PF04488">
    <property type="entry name" value="Gly_transf_sug"/>
    <property type="match status" value="1"/>
</dbReference>
<dbReference type="PANTHER" id="PTHR31834">
    <property type="entry name" value="INITIATION-SPECIFIC ALPHA-1,6-MANNOSYLTRANSFERASE"/>
    <property type="match status" value="1"/>
</dbReference>
<dbReference type="InterPro" id="IPR039367">
    <property type="entry name" value="Och1-like"/>
</dbReference>
<evidence type="ECO:0000313" key="3">
    <source>
        <dbReference type="Proteomes" id="UP000038830"/>
    </source>
</evidence>
<dbReference type="SUPFAM" id="SSF53448">
    <property type="entry name" value="Nucleotide-diphospho-sugar transferases"/>
    <property type="match status" value="1"/>
</dbReference>
<evidence type="ECO:0000313" key="2">
    <source>
        <dbReference type="EMBL" id="CEP20880.1"/>
    </source>
</evidence>
<reference evidence="3" key="1">
    <citation type="journal article" date="2015" name="J. Biotechnol.">
        <title>The structure of the Cyberlindnera jadinii genome and its relation to Candida utilis analyzed by the occurrence of single nucleotide polymorphisms.</title>
        <authorList>
            <person name="Rupp O."/>
            <person name="Brinkrolf K."/>
            <person name="Buerth C."/>
            <person name="Kunigo M."/>
            <person name="Schneider J."/>
            <person name="Jaenicke S."/>
            <person name="Goesmann A."/>
            <person name="Puehler A."/>
            <person name="Jaeger K.-E."/>
            <person name="Ernst J.F."/>
        </authorList>
    </citation>
    <scope>NUCLEOTIDE SEQUENCE [LARGE SCALE GENOMIC DNA]</scope>
    <source>
        <strain evidence="3">ATCC 18201 / CBS 1600 / BCRC 20928 / JCM 3617 / NBRC 0987 / NRRL Y-1542</strain>
    </source>
</reference>
<dbReference type="EMBL" id="CDQK01000001">
    <property type="protein sequence ID" value="CEP20880.1"/>
    <property type="molecule type" value="Genomic_DNA"/>
</dbReference>
<dbReference type="InterPro" id="IPR029044">
    <property type="entry name" value="Nucleotide-diphossugar_trans"/>
</dbReference>
<gene>
    <name evidence="2" type="primary">OCH1</name>
    <name evidence="2" type="ORF">BN1211_0858</name>
</gene>
<evidence type="ECO:0000256" key="1">
    <source>
        <dbReference type="ARBA" id="ARBA00009003"/>
    </source>
</evidence>
<dbReference type="PANTHER" id="PTHR31834:SF1">
    <property type="entry name" value="INITIATION-SPECIFIC ALPHA-1,6-MANNOSYLTRANSFERASE"/>
    <property type="match status" value="1"/>
</dbReference>
<dbReference type="AlphaFoldDB" id="A0A0H5BZD5"/>
<organism evidence="2 3">
    <name type="scientific">Cyberlindnera jadinii (strain ATCC 18201 / CBS 1600 / BCRC 20928 / JCM 3617 / NBRC 0987 / NRRL Y-1542)</name>
    <name type="common">Torula yeast</name>
    <name type="synonym">Candida utilis</name>
    <dbReference type="NCBI Taxonomy" id="983966"/>
    <lineage>
        <taxon>Eukaryota</taxon>
        <taxon>Fungi</taxon>
        <taxon>Dikarya</taxon>
        <taxon>Ascomycota</taxon>
        <taxon>Saccharomycotina</taxon>
        <taxon>Saccharomycetes</taxon>
        <taxon>Phaffomycetales</taxon>
        <taxon>Phaffomycetaceae</taxon>
        <taxon>Cyberlindnera</taxon>
    </lineage>
</organism>
<dbReference type="Proteomes" id="UP000038830">
    <property type="component" value="Unassembled WGS sequence"/>
</dbReference>
<comment type="similarity">
    <text evidence="1">Belongs to the glycosyltransferase 32 family.</text>
</comment>
<dbReference type="Gene3D" id="3.90.550.20">
    <property type="match status" value="1"/>
</dbReference>
<protein>
    <submittedName>
        <fullName evidence="2">OCH1 protein</fullName>
    </submittedName>
</protein>
<dbReference type="GO" id="GO:0000009">
    <property type="term" value="F:alpha-1,6-mannosyltransferase activity"/>
    <property type="evidence" value="ECO:0007669"/>
    <property type="project" value="InterPro"/>
</dbReference>
<dbReference type="GO" id="GO:0006487">
    <property type="term" value="P:protein N-linked glycosylation"/>
    <property type="evidence" value="ECO:0007669"/>
    <property type="project" value="TreeGrafter"/>
</dbReference>
<sequence>MTKLWLFHNARTIRRSVGLAVTILGLMLVLSRLTLYSYDFYRYQQYLYLLGGQTAPQDNVRTQTTDYVSEYPADDMRRQLAEQFPYDTRSDIPKTIWQTWKEPLHQIKNKELVDCIGSWVSQDGYDHHLMLDKDIDAFLDQTYNAFPQIIEAMSLMPLPILKFDFFRYLVIYAKGGIYSDIDTMLLASIDEWKDSTSVLHDIYPDLNSNIGLVVGVEADLDRPDWRFRACRRLQFCQWTIKGKKGHPVLRELIYSITKITLEQYSKRLNHVRIGSEYFTLNSLYTVLEWTGPGIFTDTIFNHLNKVFDPDRWFNSNAPPRLEVETFDKYNTERNHISVDKPLGWNNFTRVTVPMVVDDVVILPINCFNAELGPDGIEFEVDRELEYVKHNFIGSWKG</sequence>
<dbReference type="InterPro" id="IPR007577">
    <property type="entry name" value="GlycoTrfase_DXD_sugar-bd_CS"/>
</dbReference>
<accession>A0A0H5BZD5</accession>
<dbReference type="GO" id="GO:0000136">
    <property type="term" value="C:mannan polymerase complex"/>
    <property type="evidence" value="ECO:0007669"/>
    <property type="project" value="TreeGrafter"/>
</dbReference>
<name>A0A0H5BZD5_CYBJN</name>